<comment type="function">
    <text evidence="1 7">RNaseP catalyzes the removal of the 5'-leader sequence from pre-tRNA to produce the mature 5'-terminus. It can also cleave other RNA substrates such as 4.5S RNA. The protein component plays an auxiliary but essential role in vivo by binding to the 5'-leader sequence and broadening the substrate specificity of the ribozyme.</text>
</comment>
<dbReference type="GO" id="GO:0030677">
    <property type="term" value="C:ribonuclease P complex"/>
    <property type="evidence" value="ECO:0007669"/>
    <property type="project" value="TreeGrafter"/>
</dbReference>
<keyword evidence="10" id="KW-1185">Reference proteome</keyword>
<evidence type="ECO:0000256" key="3">
    <source>
        <dbReference type="ARBA" id="ARBA00022722"/>
    </source>
</evidence>
<dbReference type="EC" id="3.1.26.5" evidence="7 8"/>
<comment type="similarity">
    <text evidence="7">Belongs to the RnpA family.</text>
</comment>
<dbReference type="GO" id="GO:0001682">
    <property type="term" value="P:tRNA 5'-leader removal"/>
    <property type="evidence" value="ECO:0007669"/>
    <property type="project" value="UniProtKB-UniRule"/>
</dbReference>
<evidence type="ECO:0000313" key="10">
    <source>
        <dbReference type="Proteomes" id="UP000035721"/>
    </source>
</evidence>
<keyword evidence="5 7" id="KW-0378">Hydrolase</keyword>
<dbReference type="InterPro" id="IPR014721">
    <property type="entry name" value="Ribsml_uS5_D2-typ_fold_subgr"/>
</dbReference>
<dbReference type="PANTHER" id="PTHR33992">
    <property type="entry name" value="RIBONUCLEASE P PROTEIN COMPONENT"/>
    <property type="match status" value="1"/>
</dbReference>
<dbReference type="InterPro" id="IPR020568">
    <property type="entry name" value="Ribosomal_Su5_D2-typ_SF"/>
</dbReference>
<comment type="subunit">
    <text evidence="7">Consists of a catalytic RNA component (M1 or rnpB) and a protein subunit.</text>
</comment>
<dbReference type="InterPro" id="IPR020539">
    <property type="entry name" value="RNase_P_CS"/>
</dbReference>
<evidence type="ECO:0000256" key="1">
    <source>
        <dbReference type="ARBA" id="ARBA00002663"/>
    </source>
</evidence>
<dbReference type="PANTHER" id="PTHR33992:SF1">
    <property type="entry name" value="RIBONUCLEASE P PROTEIN COMPONENT"/>
    <property type="match status" value="1"/>
</dbReference>
<evidence type="ECO:0000256" key="7">
    <source>
        <dbReference type="HAMAP-Rule" id="MF_00227"/>
    </source>
</evidence>
<dbReference type="AlphaFoldDB" id="A0A077M349"/>
<keyword evidence="4 7" id="KW-0255">Endonuclease</keyword>
<evidence type="ECO:0000256" key="5">
    <source>
        <dbReference type="ARBA" id="ARBA00022801"/>
    </source>
</evidence>
<dbReference type="STRING" id="1194083.BN12_780010"/>
<gene>
    <name evidence="7 9" type="primary">rnpA</name>
    <name evidence="9" type="ORF">BN12_780010</name>
</gene>
<name>A0A077M349_9MICO</name>
<protein>
    <recommendedName>
        <fullName evidence="7 8">Ribonuclease P protein component</fullName>
        <shortName evidence="7">RNase P protein</shortName>
        <shortName evidence="7">RNaseP protein</shortName>
        <ecNumber evidence="7 8">3.1.26.5</ecNumber>
    </recommendedName>
    <alternativeName>
        <fullName evidence="7">Protein C5</fullName>
    </alternativeName>
</protein>
<accession>A0A077M349</accession>
<keyword evidence="2 7" id="KW-0819">tRNA processing</keyword>
<dbReference type="PROSITE" id="PS00648">
    <property type="entry name" value="RIBONUCLEASE_P"/>
    <property type="match status" value="1"/>
</dbReference>
<keyword evidence="6 7" id="KW-0694">RNA-binding</keyword>
<comment type="catalytic activity">
    <reaction evidence="7">
        <text>Endonucleolytic cleavage of RNA, removing 5'-extranucleotides from tRNA precursor.</text>
        <dbReference type="EC" id="3.1.26.5"/>
    </reaction>
</comment>
<keyword evidence="3 7" id="KW-0540">Nuclease</keyword>
<evidence type="ECO:0000256" key="4">
    <source>
        <dbReference type="ARBA" id="ARBA00022759"/>
    </source>
</evidence>
<dbReference type="OrthoDB" id="196964at2"/>
<dbReference type="Gene3D" id="3.30.230.10">
    <property type="match status" value="1"/>
</dbReference>
<dbReference type="EMBL" id="CAJB01000412">
    <property type="protein sequence ID" value="CCH80161.1"/>
    <property type="molecule type" value="Genomic_DNA"/>
</dbReference>
<dbReference type="RefSeq" id="WP_048552173.1">
    <property type="nucleotide sequence ID" value="NZ_HF570958.1"/>
</dbReference>
<sequence length="119" mass="12673">MLPSRHRLRHRAEFAAVMRGTGGARAASRLVVVHAKRTDARTGEPPRVGFVVSKKVGTAVTRNRVKRRLRALVAARLSGIPAGHDLVVRANPACSTASSAALGADLDRVLPAALGRVRR</sequence>
<reference evidence="9 10" key="1">
    <citation type="journal article" date="2013" name="ISME J.">
        <title>A metabolic model for members of the genus Tetrasphaera involved in enhanced biological phosphorus removal.</title>
        <authorList>
            <person name="Kristiansen R."/>
            <person name="Nguyen H.T.T."/>
            <person name="Saunders A.M."/>
            <person name="Nielsen J.L."/>
            <person name="Wimmer R."/>
            <person name="Le V.Q."/>
            <person name="McIlroy S.J."/>
            <person name="Petrovski S."/>
            <person name="Seviour R.J."/>
            <person name="Calteau A."/>
            <person name="Nielsen K.L."/>
            <person name="Nielsen P.H."/>
        </authorList>
    </citation>
    <scope>NUCLEOTIDE SEQUENCE [LARGE SCALE GENOMIC DNA]</scope>
    <source>
        <strain evidence="9 10">T1-X7</strain>
    </source>
</reference>
<organism evidence="9 10">
    <name type="scientific">Nostocoides japonicum T1-X7</name>
    <dbReference type="NCBI Taxonomy" id="1194083"/>
    <lineage>
        <taxon>Bacteria</taxon>
        <taxon>Bacillati</taxon>
        <taxon>Actinomycetota</taxon>
        <taxon>Actinomycetes</taxon>
        <taxon>Micrococcales</taxon>
        <taxon>Intrasporangiaceae</taxon>
        <taxon>Nostocoides</taxon>
    </lineage>
</organism>
<evidence type="ECO:0000313" key="9">
    <source>
        <dbReference type="EMBL" id="CCH80161.1"/>
    </source>
</evidence>
<dbReference type="Proteomes" id="UP000035721">
    <property type="component" value="Unassembled WGS sequence"/>
</dbReference>
<evidence type="ECO:0000256" key="2">
    <source>
        <dbReference type="ARBA" id="ARBA00022694"/>
    </source>
</evidence>
<dbReference type="Pfam" id="PF00825">
    <property type="entry name" value="Ribonuclease_P"/>
    <property type="match status" value="1"/>
</dbReference>
<dbReference type="SUPFAM" id="SSF54211">
    <property type="entry name" value="Ribosomal protein S5 domain 2-like"/>
    <property type="match status" value="1"/>
</dbReference>
<evidence type="ECO:0000256" key="8">
    <source>
        <dbReference type="NCBIfam" id="TIGR00188"/>
    </source>
</evidence>
<dbReference type="NCBIfam" id="TIGR00188">
    <property type="entry name" value="rnpA"/>
    <property type="match status" value="1"/>
</dbReference>
<dbReference type="HAMAP" id="MF_00227">
    <property type="entry name" value="RNase_P"/>
    <property type="match status" value="1"/>
</dbReference>
<proteinExistence type="inferred from homology"/>
<dbReference type="GO" id="GO:0000049">
    <property type="term" value="F:tRNA binding"/>
    <property type="evidence" value="ECO:0007669"/>
    <property type="project" value="UniProtKB-UniRule"/>
</dbReference>
<evidence type="ECO:0000256" key="6">
    <source>
        <dbReference type="ARBA" id="ARBA00022884"/>
    </source>
</evidence>
<comment type="caution">
    <text evidence="9">The sequence shown here is derived from an EMBL/GenBank/DDBJ whole genome shotgun (WGS) entry which is preliminary data.</text>
</comment>
<dbReference type="InterPro" id="IPR000100">
    <property type="entry name" value="RNase_P"/>
</dbReference>
<dbReference type="GO" id="GO:0004526">
    <property type="term" value="F:ribonuclease P activity"/>
    <property type="evidence" value="ECO:0007669"/>
    <property type="project" value="UniProtKB-UniRule"/>
</dbReference>
<dbReference type="GO" id="GO:0042781">
    <property type="term" value="F:3'-tRNA processing endoribonuclease activity"/>
    <property type="evidence" value="ECO:0007669"/>
    <property type="project" value="TreeGrafter"/>
</dbReference>